<accession>A0A265N726</accession>
<evidence type="ECO:0000313" key="1">
    <source>
        <dbReference type="EMBL" id="OZU87611.1"/>
    </source>
</evidence>
<dbReference type="Proteomes" id="UP000216498">
    <property type="component" value="Unassembled WGS sequence"/>
</dbReference>
<dbReference type="EMBL" id="NPMS01000009">
    <property type="protein sequence ID" value="OZU87611.1"/>
    <property type="molecule type" value="Genomic_DNA"/>
</dbReference>
<name>A0A265N726_9BACI</name>
<proteinExistence type="predicted"/>
<organism evidence="1 2">
    <name type="scientific">Virgibacillus indicus</name>
    <dbReference type="NCBI Taxonomy" id="2024554"/>
    <lineage>
        <taxon>Bacteria</taxon>
        <taxon>Bacillati</taxon>
        <taxon>Bacillota</taxon>
        <taxon>Bacilli</taxon>
        <taxon>Bacillales</taxon>
        <taxon>Bacillaceae</taxon>
        <taxon>Virgibacillus</taxon>
    </lineage>
</organism>
<gene>
    <name evidence="1" type="ORF">CIL03_16110</name>
</gene>
<dbReference type="AlphaFoldDB" id="A0A265N726"/>
<keyword evidence="2" id="KW-1185">Reference proteome</keyword>
<dbReference type="RefSeq" id="WP_094886913.1">
    <property type="nucleotide sequence ID" value="NZ_NPMS01000009.1"/>
</dbReference>
<dbReference type="OrthoDB" id="161597at2"/>
<evidence type="ECO:0008006" key="3">
    <source>
        <dbReference type="Google" id="ProtNLM"/>
    </source>
</evidence>
<comment type="caution">
    <text evidence="1">The sequence shown here is derived from an EMBL/GenBank/DDBJ whole genome shotgun (WGS) entry which is preliminary data.</text>
</comment>
<protein>
    <recommendedName>
        <fullName evidence="3">Peptide ABC transporter permease</fullName>
    </recommendedName>
</protein>
<reference evidence="1 2" key="1">
    <citation type="submission" date="2017-08" db="EMBL/GenBank/DDBJ databases">
        <title>Virgibacillus indicus sp. nov. and Virgibacillus profoundi sp. nov, two moderately halophilic bacteria isolated from marine sediment by using the Microfluidic Streak Plate.</title>
        <authorList>
            <person name="Xu B."/>
            <person name="Hu B."/>
            <person name="Wang J."/>
            <person name="Zhu Y."/>
            <person name="Huang L."/>
            <person name="Du W."/>
            <person name="Huang Y."/>
        </authorList>
    </citation>
    <scope>NUCLEOTIDE SEQUENCE [LARGE SCALE GENOMIC DNA]</scope>
    <source>
        <strain evidence="1 2">IO3-P2-C2</strain>
    </source>
</reference>
<sequence>MAAYLSRIFQDLEEVNLENYWPGFKSVAFAFYDSSRVYLFNHPKFKSNQQNNFQTLKRDEQFNGCTLIMYEEYPTAIADLKLYGDYEGLYSILVHELFHGFQYLQGEKRFPNELKGISYPLLKENVELRSQERAMLYRAMLEKNSIKKKNYLNTFIALREKRAANNNDYILYEKLVETIEGPAWYIELKAYAEKSTLEYNAILKKYGQDLIDKYESTSDIRKSCFSSGLAMCLLLDDFLPDWKGSFWNKEETLYDMLKQFSDNYGKIADVTISAETEEAINLVRQNRKKQIENFEQQAGITLYIEGEITVKAFDPMNIVSFKDKLLHKNFIKVRMNNKDYFIQQPAIAYCNGGLLNITKLHLNLKDNPIENSDSLTVDGIGVINGRYKKQEGILHLYVN</sequence>
<evidence type="ECO:0000313" key="2">
    <source>
        <dbReference type="Proteomes" id="UP000216498"/>
    </source>
</evidence>